<feature type="compositionally biased region" description="Basic and acidic residues" evidence="4">
    <location>
        <begin position="1"/>
        <end position="13"/>
    </location>
</feature>
<name>A0ABV2V8I3_9ACTN</name>
<keyword evidence="5" id="KW-1133">Transmembrane helix</keyword>
<comment type="caution">
    <text evidence="6">The sequence shown here is derived from an EMBL/GenBank/DDBJ whole genome shotgun (WGS) entry which is preliminary data.</text>
</comment>
<evidence type="ECO:0000256" key="4">
    <source>
        <dbReference type="SAM" id="MobiDB-lite"/>
    </source>
</evidence>
<protein>
    <submittedName>
        <fullName evidence="6">Trypsin-like peptidase domain-containing protein</fullName>
    </submittedName>
</protein>
<proteinExistence type="inferred from homology"/>
<keyword evidence="3" id="KW-0378">Hydrolase</keyword>
<dbReference type="InterPro" id="IPR009003">
    <property type="entry name" value="Peptidase_S1_PA"/>
</dbReference>
<feature type="compositionally biased region" description="Polar residues" evidence="4">
    <location>
        <begin position="16"/>
        <end position="27"/>
    </location>
</feature>
<evidence type="ECO:0000256" key="1">
    <source>
        <dbReference type="ARBA" id="ARBA00010541"/>
    </source>
</evidence>
<feature type="region of interest" description="Disordered" evidence="4">
    <location>
        <begin position="90"/>
        <end position="123"/>
    </location>
</feature>
<dbReference type="RefSeq" id="WP_355403112.1">
    <property type="nucleotide sequence ID" value="NZ_JBEXPZ010000065.1"/>
</dbReference>
<dbReference type="Proteomes" id="UP001550210">
    <property type="component" value="Unassembled WGS sequence"/>
</dbReference>
<feature type="region of interest" description="Disordered" evidence="4">
    <location>
        <begin position="1"/>
        <end position="65"/>
    </location>
</feature>
<dbReference type="PRINTS" id="PR00834">
    <property type="entry name" value="PROTEASES2C"/>
</dbReference>
<dbReference type="PANTHER" id="PTHR43343">
    <property type="entry name" value="PEPTIDASE S12"/>
    <property type="match status" value="1"/>
</dbReference>
<evidence type="ECO:0000256" key="3">
    <source>
        <dbReference type="ARBA" id="ARBA00022801"/>
    </source>
</evidence>
<reference evidence="6 7" key="1">
    <citation type="submission" date="2024-06" db="EMBL/GenBank/DDBJ databases">
        <title>The Natural Products Discovery Center: Release of the First 8490 Sequenced Strains for Exploring Actinobacteria Biosynthetic Diversity.</title>
        <authorList>
            <person name="Kalkreuter E."/>
            <person name="Kautsar S.A."/>
            <person name="Yang D."/>
            <person name="Bader C.D."/>
            <person name="Teijaro C.N."/>
            <person name="Fluegel L."/>
            <person name="Davis C.M."/>
            <person name="Simpson J.R."/>
            <person name="Lauterbach L."/>
            <person name="Steele A.D."/>
            <person name="Gui C."/>
            <person name="Meng S."/>
            <person name="Li G."/>
            <person name="Viehrig K."/>
            <person name="Ye F."/>
            <person name="Su P."/>
            <person name="Kiefer A.F."/>
            <person name="Nichols A."/>
            <person name="Cepeda A.J."/>
            <person name="Yan W."/>
            <person name="Fan B."/>
            <person name="Jiang Y."/>
            <person name="Adhikari A."/>
            <person name="Zheng C.-J."/>
            <person name="Schuster L."/>
            <person name="Cowan T.M."/>
            <person name="Smanski M.J."/>
            <person name="Chevrette M.G."/>
            <person name="De Carvalho L.P.S."/>
            <person name="Shen B."/>
        </authorList>
    </citation>
    <scope>NUCLEOTIDE SEQUENCE [LARGE SCALE GENOMIC DNA]</scope>
    <source>
        <strain evidence="6 7">NPDC006434</strain>
    </source>
</reference>
<dbReference type="Gene3D" id="2.40.10.10">
    <property type="entry name" value="Trypsin-like serine proteases"/>
    <property type="match status" value="2"/>
</dbReference>
<evidence type="ECO:0000256" key="5">
    <source>
        <dbReference type="SAM" id="Phobius"/>
    </source>
</evidence>
<gene>
    <name evidence="6" type="ORF">ABZZ21_37415</name>
</gene>
<sequence>MTESFRRSGEHENPYQGDQQQHGTSPVNPEWPPPPAYEPTPQTPTPQTPAPAYGSAEHGPAGYGPAGYGPAGYGSTGYGSTGYGAPHHGPTGYGAARHGSAGHDSAGYGSAPTAPLSEPVSSGAATAPAATASAPSASKKRAKGPLALVAAVAIVAAAIGGGTAYGIQELTGNDTVASSSTSTSVVPTSEKGTVAGVASAVSPSIVEINASSNAGESTGSGVIITSGGEIITNNHVVSGASRIKVTTHSGKTYSAEVVGTDSKKDLALIKLRDASGLKAATLGNSNGVKVGDQVVAIGSPEGLTGTVTSGIVSALDRDVTVSTDEGRQQQQQQGGGGGGWPFEFGGQEFNGDTGSSTTTYKALQTDASLNPGNSGGALIDMNGNIIGINSAMYSASSSGDAGSAGLGFAIPINTVKSDLSTLRAGGSD</sequence>
<dbReference type="InterPro" id="IPR043504">
    <property type="entry name" value="Peptidase_S1_PA_chymotrypsin"/>
</dbReference>
<dbReference type="EMBL" id="JBEXPZ010000065">
    <property type="protein sequence ID" value="MET9850134.1"/>
    <property type="molecule type" value="Genomic_DNA"/>
</dbReference>
<keyword evidence="7" id="KW-1185">Reference proteome</keyword>
<evidence type="ECO:0000256" key="2">
    <source>
        <dbReference type="ARBA" id="ARBA00022670"/>
    </source>
</evidence>
<dbReference type="PANTHER" id="PTHR43343:SF3">
    <property type="entry name" value="PROTEASE DO-LIKE 8, CHLOROPLASTIC"/>
    <property type="match status" value="1"/>
</dbReference>
<keyword evidence="5" id="KW-0472">Membrane</keyword>
<accession>A0ABV2V8I3</accession>
<feature type="region of interest" description="Disordered" evidence="4">
    <location>
        <begin position="319"/>
        <end position="358"/>
    </location>
</feature>
<dbReference type="SUPFAM" id="SSF50494">
    <property type="entry name" value="Trypsin-like serine proteases"/>
    <property type="match status" value="1"/>
</dbReference>
<dbReference type="Pfam" id="PF13365">
    <property type="entry name" value="Trypsin_2"/>
    <property type="match status" value="1"/>
</dbReference>
<feature type="compositionally biased region" description="Pro residues" evidence="4">
    <location>
        <begin position="29"/>
        <end position="49"/>
    </location>
</feature>
<keyword evidence="2" id="KW-0645">Protease</keyword>
<evidence type="ECO:0000313" key="7">
    <source>
        <dbReference type="Proteomes" id="UP001550210"/>
    </source>
</evidence>
<organism evidence="6 7">
    <name type="scientific">Streptomyces ossamyceticus</name>
    <dbReference type="NCBI Taxonomy" id="249581"/>
    <lineage>
        <taxon>Bacteria</taxon>
        <taxon>Bacillati</taxon>
        <taxon>Actinomycetota</taxon>
        <taxon>Actinomycetes</taxon>
        <taxon>Kitasatosporales</taxon>
        <taxon>Streptomycetaceae</taxon>
        <taxon>Streptomyces</taxon>
    </lineage>
</organism>
<feature type="transmembrane region" description="Helical" evidence="5">
    <location>
        <begin position="146"/>
        <end position="167"/>
    </location>
</feature>
<keyword evidence="5" id="KW-0812">Transmembrane</keyword>
<dbReference type="InterPro" id="IPR001940">
    <property type="entry name" value="Peptidase_S1C"/>
</dbReference>
<dbReference type="InterPro" id="IPR051201">
    <property type="entry name" value="Chloro_Bact_Ser_Proteases"/>
</dbReference>
<comment type="similarity">
    <text evidence="1">Belongs to the peptidase S1C family.</text>
</comment>
<evidence type="ECO:0000313" key="6">
    <source>
        <dbReference type="EMBL" id="MET9850134.1"/>
    </source>
</evidence>